<comment type="caution">
    <text evidence="2">The sequence shown here is derived from an EMBL/GenBank/DDBJ whole genome shotgun (WGS) entry which is preliminary data.</text>
</comment>
<dbReference type="EMBL" id="BMAV01027448">
    <property type="protein sequence ID" value="GFS59423.1"/>
    <property type="molecule type" value="Genomic_DNA"/>
</dbReference>
<evidence type="ECO:0000313" key="2">
    <source>
        <dbReference type="EMBL" id="GFS59423.1"/>
    </source>
</evidence>
<dbReference type="AlphaFoldDB" id="A0A8X6K2Y5"/>
<dbReference type="SUPFAM" id="SSF57756">
    <property type="entry name" value="Retrovirus zinc finger-like domains"/>
    <property type="match status" value="1"/>
</dbReference>
<feature type="compositionally biased region" description="Polar residues" evidence="1">
    <location>
        <begin position="20"/>
        <end position="29"/>
    </location>
</feature>
<dbReference type="Proteomes" id="UP000886998">
    <property type="component" value="Unassembled WGS sequence"/>
</dbReference>
<evidence type="ECO:0000313" key="3">
    <source>
        <dbReference type="Proteomes" id="UP000886998"/>
    </source>
</evidence>
<sequence length="402" mass="44180">MQKNKEKDKNAFFKIPNPSYPTHSGQPANSQTCSESFPKFIVLHATDNSKLSNVSPFLISKAVQGSAGSVKSIKKLPSGDLLIETATQAQSINLLQCTNLSNISITATPHKTLNSSKGVIYCPDLIPLPDSEIEEELASQGVEAVKRITSVKDGKTVTSPLFILTFSKHTLPENILIGYLNNKIRPYIPNPLRCFRCQSYGHGTASCLGVATYNKCSSTEHASEACTTERRGNTLLIPKSVQNGSKKKKYKELNNDQHKIKKKDTATQTDIETQTEISNIETPTNIDNLTSESHKDSPIAQKPITNNLIEQETTLSPPETSFTDLESLNLDKRSPETLHLLVPSDTEVLMEIDKSSTKRPATDNVQEAAEILKPSIRMESGGIQTTKEVEDVMLLSKKGKSR</sequence>
<keyword evidence="3" id="KW-1185">Reference proteome</keyword>
<proteinExistence type="predicted"/>
<feature type="region of interest" description="Disordered" evidence="1">
    <location>
        <begin position="1"/>
        <end position="29"/>
    </location>
</feature>
<feature type="compositionally biased region" description="Basic and acidic residues" evidence="1">
    <location>
        <begin position="1"/>
        <end position="11"/>
    </location>
</feature>
<dbReference type="GO" id="GO:0003676">
    <property type="term" value="F:nucleic acid binding"/>
    <property type="evidence" value="ECO:0007669"/>
    <property type="project" value="InterPro"/>
</dbReference>
<accession>A0A8X6K2Y5</accession>
<evidence type="ECO:0008006" key="4">
    <source>
        <dbReference type="Google" id="ProtNLM"/>
    </source>
</evidence>
<feature type="region of interest" description="Disordered" evidence="1">
    <location>
        <begin position="284"/>
        <end position="306"/>
    </location>
</feature>
<name>A0A8X6K2Y5_9ARAC</name>
<gene>
    <name evidence="2" type="primary">AVEN_114735_1</name>
    <name evidence="2" type="ORF">TNIN_191841</name>
</gene>
<dbReference type="OrthoDB" id="4230923at2759"/>
<organism evidence="2 3">
    <name type="scientific">Trichonephila inaurata madagascariensis</name>
    <dbReference type="NCBI Taxonomy" id="2747483"/>
    <lineage>
        <taxon>Eukaryota</taxon>
        <taxon>Metazoa</taxon>
        <taxon>Ecdysozoa</taxon>
        <taxon>Arthropoda</taxon>
        <taxon>Chelicerata</taxon>
        <taxon>Arachnida</taxon>
        <taxon>Araneae</taxon>
        <taxon>Araneomorphae</taxon>
        <taxon>Entelegynae</taxon>
        <taxon>Araneoidea</taxon>
        <taxon>Nephilidae</taxon>
        <taxon>Trichonephila</taxon>
        <taxon>Trichonephila inaurata</taxon>
    </lineage>
</organism>
<protein>
    <recommendedName>
        <fullName evidence="4">Gag-like protein</fullName>
    </recommendedName>
</protein>
<dbReference type="GO" id="GO:0008270">
    <property type="term" value="F:zinc ion binding"/>
    <property type="evidence" value="ECO:0007669"/>
    <property type="project" value="InterPro"/>
</dbReference>
<evidence type="ECO:0000256" key="1">
    <source>
        <dbReference type="SAM" id="MobiDB-lite"/>
    </source>
</evidence>
<reference evidence="2" key="1">
    <citation type="submission" date="2020-08" db="EMBL/GenBank/DDBJ databases">
        <title>Multicomponent nature underlies the extraordinary mechanical properties of spider dragline silk.</title>
        <authorList>
            <person name="Kono N."/>
            <person name="Nakamura H."/>
            <person name="Mori M."/>
            <person name="Yoshida Y."/>
            <person name="Ohtoshi R."/>
            <person name="Malay A.D."/>
            <person name="Moran D.A.P."/>
            <person name="Tomita M."/>
            <person name="Numata K."/>
            <person name="Arakawa K."/>
        </authorList>
    </citation>
    <scope>NUCLEOTIDE SEQUENCE</scope>
</reference>
<dbReference type="InterPro" id="IPR036875">
    <property type="entry name" value="Znf_CCHC_sf"/>
</dbReference>